<dbReference type="HOGENOM" id="CLU_124277_3_0_11"/>
<evidence type="ECO:0000313" key="3">
    <source>
        <dbReference type="Proteomes" id="UP000000657"/>
    </source>
</evidence>
<sequence>MPRLVLGDRSQLEPLIALYAEPTDVRHPFAPFPTEPLRTRDDLRRHFGGATTEADGIETFAAVERTVHATADPEVVIGEFHYVGRAHARDFDVACVFVLRVRAGRIIESRDYTDPVGFARAFGQLDTLAAALAG</sequence>
<dbReference type="InterPro" id="IPR032710">
    <property type="entry name" value="NTF2-like_dom_sf"/>
</dbReference>
<protein>
    <recommendedName>
        <fullName evidence="1">SnoaL-like domain-containing protein</fullName>
    </recommendedName>
</protein>
<dbReference type="EMBL" id="CT573213">
    <property type="protein sequence ID" value="CAJ61562.1"/>
    <property type="molecule type" value="Genomic_DNA"/>
</dbReference>
<name>Q0RLP2_FRAAA</name>
<dbReference type="InterPro" id="IPR037401">
    <property type="entry name" value="SnoaL-like"/>
</dbReference>
<organism evidence="2 3">
    <name type="scientific">Frankia alni (strain DSM 45986 / CECT 9034 / ACN14a)</name>
    <dbReference type="NCBI Taxonomy" id="326424"/>
    <lineage>
        <taxon>Bacteria</taxon>
        <taxon>Bacillati</taxon>
        <taxon>Actinomycetota</taxon>
        <taxon>Actinomycetes</taxon>
        <taxon>Frankiales</taxon>
        <taxon>Frankiaceae</taxon>
        <taxon>Frankia</taxon>
    </lineage>
</organism>
<dbReference type="Gene3D" id="3.10.450.50">
    <property type="match status" value="1"/>
</dbReference>
<dbReference type="KEGG" id="fal:FRAAL2918"/>
<gene>
    <name evidence="2" type="ordered locus">FRAAL2918</name>
</gene>
<dbReference type="eggNOG" id="COG3631">
    <property type="taxonomic scope" value="Bacteria"/>
</dbReference>
<evidence type="ECO:0000313" key="2">
    <source>
        <dbReference type="EMBL" id="CAJ61562.1"/>
    </source>
</evidence>
<feature type="domain" description="SnoaL-like" evidence="1">
    <location>
        <begin position="11"/>
        <end position="108"/>
    </location>
</feature>
<keyword evidence="3" id="KW-1185">Reference proteome</keyword>
<accession>Q0RLP2</accession>
<dbReference type="SUPFAM" id="SSF54427">
    <property type="entry name" value="NTF2-like"/>
    <property type="match status" value="1"/>
</dbReference>
<evidence type="ECO:0000259" key="1">
    <source>
        <dbReference type="Pfam" id="PF12680"/>
    </source>
</evidence>
<reference evidence="2 3" key="1">
    <citation type="journal article" date="2007" name="Genome Res.">
        <title>Genome characteristics of facultatively symbiotic Frankia sp. strains reflect host range and host plant biogeography.</title>
        <authorList>
            <person name="Normand P."/>
            <person name="Lapierre P."/>
            <person name="Tisa L.S."/>
            <person name="Gogarten J.P."/>
            <person name="Alloisio N."/>
            <person name="Bagnarol E."/>
            <person name="Bassi C.A."/>
            <person name="Berry A.M."/>
            <person name="Bickhart D.M."/>
            <person name="Choisne N."/>
            <person name="Couloux A."/>
            <person name="Cournoyer B."/>
            <person name="Cruveiller S."/>
            <person name="Daubin V."/>
            <person name="Demange N."/>
            <person name="Francino M.P."/>
            <person name="Goltsman E."/>
            <person name="Huang Y."/>
            <person name="Kopp O.R."/>
            <person name="Labarre L."/>
            <person name="Lapidus A."/>
            <person name="Lavire C."/>
            <person name="Marechal J."/>
            <person name="Martinez M."/>
            <person name="Mastronunzio J.E."/>
            <person name="Mullin B.C."/>
            <person name="Niemann J."/>
            <person name="Pujic P."/>
            <person name="Rawnsley T."/>
            <person name="Rouy Z."/>
            <person name="Schenowitz C."/>
            <person name="Sellstedt A."/>
            <person name="Tavares F."/>
            <person name="Tomkins J.P."/>
            <person name="Vallenet D."/>
            <person name="Valverde C."/>
            <person name="Wall L.G."/>
            <person name="Wang Y."/>
            <person name="Medigue C."/>
            <person name="Benson D.R."/>
        </authorList>
    </citation>
    <scope>NUCLEOTIDE SEQUENCE [LARGE SCALE GENOMIC DNA]</scope>
    <source>
        <strain evidence="3">DSM 45986 / CECT 9034 / ACN14a</strain>
    </source>
</reference>
<proteinExistence type="predicted"/>
<dbReference type="Proteomes" id="UP000000657">
    <property type="component" value="Chromosome"/>
</dbReference>
<dbReference type="AlphaFoldDB" id="Q0RLP2"/>
<dbReference type="Pfam" id="PF12680">
    <property type="entry name" value="SnoaL_2"/>
    <property type="match status" value="1"/>
</dbReference>